<sequence length="344" mass="37463">MIKAGIIGATGYAGAELVRLLTAHPYAEISAVSSVTFEGKALSSVYPAYLGLNDMVCERADDVVNKSDVIFAALPHGLSQDLAKQCFDNDKIFIDLGADFRLENEEDYKEWYGGEYKDKTLHQNAVYALPELFRENIRGKKIIANPGCYTTGVPLALAPAVKMGLVKRQGIIADCKSGVTGAGRGLSQGTHYPDLNEGFHPYKVAAHRHTPEIEQTLSHLAGKAVKITFVPHLLPVNRGILSTCYAPLQDGVTAEQIKKAYRSFYRDAFFVRLLPDGAVADIHNIKYSNFCDISVHVDMRTHTLIAVSAIDNMVKGAAGQAIQNMNLVFGLDETAGLTMMPPAF</sequence>
<dbReference type="SUPFAM" id="SSF51735">
    <property type="entry name" value="NAD(P)-binding Rossmann-fold domains"/>
    <property type="match status" value="1"/>
</dbReference>
<dbReference type="Proteomes" id="UP000886787">
    <property type="component" value="Unassembled WGS sequence"/>
</dbReference>
<dbReference type="InterPro" id="IPR023013">
    <property type="entry name" value="AGPR_AS"/>
</dbReference>
<evidence type="ECO:0000313" key="11">
    <source>
        <dbReference type="Proteomes" id="UP000886787"/>
    </source>
</evidence>
<keyword evidence="7" id="KW-0963">Cytoplasm</keyword>
<evidence type="ECO:0000256" key="8">
    <source>
        <dbReference type="PROSITE-ProRule" id="PRU10010"/>
    </source>
</evidence>
<evidence type="ECO:0000256" key="5">
    <source>
        <dbReference type="ARBA" id="ARBA00023002"/>
    </source>
</evidence>
<keyword evidence="2 7" id="KW-0055">Arginine biosynthesis</keyword>
<dbReference type="InterPro" id="IPR058924">
    <property type="entry name" value="AGPR_dimerisation_dom"/>
</dbReference>
<feature type="active site" evidence="7 8">
    <location>
        <position position="148"/>
    </location>
</feature>
<dbReference type="GO" id="GO:0005737">
    <property type="term" value="C:cytoplasm"/>
    <property type="evidence" value="ECO:0007669"/>
    <property type="project" value="UniProtKB-SubCell"/>
</dbReference>
<comment type="subcellular location">
    <subcellularLocation>
        <location evidence="7">Cytoplasm</location>
    </subcellularLocation>
</comment>
<accession>A0A9D0ZHL0</accession>
<dbReference type="FunFam" id="3.30.360.10:FF:000014">
    <property type="entry name" value="N-acetyl-gamma-glutamyl-phosphate reductase"/>
    <property type="match status" value="1"/>
</dbReference>
<comment type="similarity">
    <text evidence="7">Belongs to the NAGSA dehydrogenase family. Type 1 subfamily.</text>
</comment>
<dbReference type="HAMAP" id="MF_00150">
    <property type="entry name" value="ArgC_type1"/>
    <property type="match status" value="1"/>
</dbReference>
<dbReference type="Pfam" id="PF22698">
    <property type="entry name" value="Semialdhyde_dhC_1"/>
    <property type="match status" value="1"/>
</dbReference>
<gene>
    <name evidence="7" type="primary">argC</name>
    <name evidence="10" type="ORF">IAD32_05295</name>
</gene>
<evidence type="ECO:0000313" key="10">
    <source>
        <dbReference type="EMBL" id="HIQ80685.1"/>
    </source>
</evidence>
<comment type="caution">
    <text evidence="10">The sequence shown here is derived from an EMBL/GenBank/DDBJ whole genome shotgun (WGS) entry which is preliminary data.</text>
</comment>
<dbReference type="InterPro" id="IPR036291">
    <property type="entry name" value="NAD(P)-bd_dom_sf"/>
</dbReference>
<reference evidence="10" key="1">
    <citation type="submission" date="2020-10" db="EMBL/GenBank/DDBJ databases">
        <authorList>
            <person name="Gilroy R."/>
        </authorList>
    </citation>
    <scope>NUCLEOTIDE SEQUENCE</scope>
    <source>
        <strain evidence="10">ChiSjej1B19-3389</strain>
    </source>
</reference>
<dbReference type="GO" id="GO:0003942">
    <property type="term" value="F:N-acetyl-gamma-glutamyl-phosphate reductase activity"/>
    <property type="evidence" value="ECO:0007669"/>
    <property type="project" value="UniProtKB-UniRule"/>
</dbReference>
<dbReference type="PROSITE" id="PS01224">
    <property type="entry name" value="ARGC"/>
    <property type="match status" value="1"/>
</dbReference>
<evidence type="ECO:0000256" key="3">
    <source>
        <dbReference type="ARBA" id="ARBA00022605"/>
    </source>
</evidence>
<dbReference type="AlphaFoldDB" id="A0A9D0ZHL0"/>
<comment type="function">
    <text evidence="7">Catalyzes the NADPH-dependent reduction of N-acetyl-5-glutamyl phosphate to yield N-acetyl-L-glutamate 5-semialdehyde.</text>
</comment>
<dbReference type="InterPro" id="IPR000534">
    <property type="entry name" value="Semialdehyde_DH_NAD-bd"/>
</dbReference>
<dbReference type="Gene3D" id="3.30.360.10">
    <property type="entry name" value="Dihydrodipicolinate Reductase, domain 2"/>
    <property type="match status" value="1"/>
</dbReference>
<dbReference type="InterPro" id="IPR050085">
    <property type="entry name" value="AGPR"/>
</dbReference>
<dbReference type="InterPro" id="IPR000706">
    <property type="entry name" value="AGPR_type-1"/>
</dbReference>
<dbReference type="PANTHER" id="PTHR32338">
    <property type="entry name" value="N-ACETYL-GAMMA-GLUTAMYL-PHOSPHATE REDUCTASE, CHLOROPLASTIC-RELATED-RELATED"/>
    <property type="match status" value="1"/>
</dbReference>
<keyword evidence="3 7" id="KW-0028">Amino-acid biosynthesis</keyword>
<dbReference type="GO" id="GO:0070401">
    <property type="term" value="F:NADP+ binding"/>
    <property type="evidence" value="ECO:0007669"/>
    <property type="project" value="InterPro"/>
</dbReference>
<dbReference type="Gene3D" id="3.40.50.720">
    <property type="entry name" value="NAD(P)-binding Rossmann-like Domain"/>
    <property type="match status" value="1"/>
</dbReference>
<organism evidence="10 11">
    <name type="scientific">Candidatus Scatavimonas merdigallinarum</name>
    <dbReference type="NCBI Taxonomy" id="2840914"/>
    <lineage>
        <taxon>Bacteria</taxon>
        <taxon>Bacillati</taxon>
        <taxon>Bacillota</taxon>
        <taxon>Clostridia</taxon>
        <taxon>Eubacteriales</taxon>
        <taxon>Oscillospiraceae</taxon>
        <taxon>Oscillospiraceae incertae sedis</taxon>
        <taxon>Candidatus Scatavimonas</taxon>
    </lineage>
</organism>
<evidence type="ECO:0000256" key="7">
    <source>
        <dbReference type="HAMAP-Rule" id="MF_00150"/>
    </source>
</evidence>
<evidence type="ECO:0000256" key="4">
    <source>
        <dbReference type="ARBA" id="ARBA00022857"/>
    </source>
</evidence>
<comment type="catalytic activity">
    <reaction evidence="6 7">
        <text>N-acetyl-L-glutamate 5-semialdehyde + phosphate + NADP(+) = N-acetyl-L-glutamyl 5-phosphate + NADPH + H(+)</text>
        <dbReference type="Rhea" id="RHEA:21588"/>
        <dbReference type="ChEBI" id="CHEBI:15378"/>
        <dbReference type="ChEBI" id="CHEBI:29123"/>
        <dbReference type="ChEBI" id="CHEBI:43474"/>
        <dbReference type="ChEBI" id="CHEBI:57783"/>
        <dbReference type="ChEBI" id="CHEBI:57936"/>
        <dbReference type="ChEBI" id="CHEBI:58349"/>
        <dbReference type="EC" id="1.2.1.38"/>
    </reaction>
</comment>
<protein>
    <recommendedName>
        <fullName evidence="7">N-acetyl-gamma-glutamyl-phosphate reductase</fullName>
        <shortName evidence="7">AGPR</shortName>
        <ecNumber evidence="7">1.2.1.38</ecNumber>
    </recommendedName>
    <alternativeName>
        <fullName evidence="7">N-acetyl-glutamate semialdehyde dehydrogenase</fullName>
        <shortName evidence="7">NAGSA dehydrogenase</shortName>
    </alternativeName>
</protein>
<evidence type="ECO:0000256" key="6">
    <source>
        <dbReference type="ARBA" id="ARBA00050557"/>
    </source>
</evidence>
<dbReference type="SUPFAM" id="SSF55347">
    <property type="entry name" value="Glyceraldehyde-3-phosphate dehydrogenase-like, C-terminal domain"/>
    <property type="match status" value="1"/>
</dbReference>
<name>A0A9D0ZHL0_9FIRM</name>
<dbReference type="GO" id="GO:0006526">
    <property type="term" value="P:L-arginine biosynthetic process"/>
    <property type="evidence" value="ECO:0007669"/>
    <property type="project" value="UniProtKB-UniRule"/>
</dbReference>
<dbReference type="Pfam" id="PF01118">
    <property type="entry name" value="Semialdhyde_dh"/>
    <property type="match status" value="1"/>
</dbReference>
<evidence type="ECO:0000256" key="1">
    <source>
        <dbReference type="ARBA" id="ARBA00004862"/>
    </source>
</evidence>
<dbReference type="GO" id="GO:0051287">
    <property type="term" value="F:NAD binding"/>
    <property type="evidence" value="ECO:0007669"/>
    <property type="project" value="InterPro"/>
</dbReference>
<dbReference type="PANTHER" id="PTHR32338:SF10">
    <property type="entry name" value="N-ACETYL-GAMMA-GLUTAMYL-PHOSPHATE REDUCTASE, CHLOROPLASTIC-RELATED"/>
    <property type="match status" value="1"/>
</dbReference>
<keyword evidence="4 7" id="KW-0521">NADP</keyword>
<dbReference type="CDD" id="cd23934">
    <property type="entry name" value="AGPR_1_C"/>
    <property type="match status" value="1"/>
</dbReference>
<dbReference type="CDD" id="cd17895">
    <property type="entry name" value="AGPR_1_N"/>
    <property type="match status" value="1"/>
</dbReference>
<dbReference type="EMBL" id="DVFW01000026">
    <property type="protein sequence ID" value="HIQ80685.1"/>
    <property type="molecule type" value="Genomic_DNA"/>
</dbReference>
<reference evidence="10" key="2">
    <citation type="journal article" date="2021" name="PeerJ">
        <title>Extensive microbial diversity within the chicken gut microbiome revealed by metagenomics and culture.</title>
        <authorList>
            <person name="Gilroy R."/>
            <person name="Ravi A."/>
            <person name="Getino M."/>
            <person name="Pursley I."/>
            <person name="Horton D.L."/>
            <person name="Alikhan N.F."/>
            <person name="Baker D."/>
            <person name="Gharbi K."/>
            <person name="Hall N."/>
            <person name="Watson M."/>
            <person name="Adriaenssens E.M."/>
            <person name="Foster-Nyarko E."/>
            <person name="Jarju S."/>
            <person name="Secka A."/>
            <person name="Antonio M."/>
            <person name="Oren A."/>
            <person name="Chaudhuri R.R."/>
            <person name="La Ragione R."/>
            <person name="Hildebrand F."/>
            <person name="Pallen M.J."/>
        </authorList>
    </citation>
    <scope>NUCLEOTIDE SEQUENCE</scope>
    <source>
        <strain evidence="10">ChiSjej1B19-3389</strain>
    </source>
</reference>
<dbReference type="NCBIfam" id="TIGR01850">
    <property type="entry name" value="argC"/>
    <property type="match status" value="1"/>
</dbReference>
<feature type="domain" description="Semialdehyde dehydrogenase NAD-binding" evidence="9">
    <location>
        <begin position="3"/>
        <end position="140"/>
    </location>
</feature>
<evidence type="ECO:0000256" key="2">
    <source>
        <dbReference type="ARBA" id="ARBA00022571"/>
    </source>
</evidence>
<comment type="pathway">
    <text evidence="1 7">Amino-acid biosynthesis; L-arginine biosynthesis; N(2)-acetyl-L-ornithine from L-glutamate: step 3/4.</text>
</comment>
<evidence type="ECO:0000259" key="9">
    <source>
        <dbReference type="SMART" id="SM00859"/>
    </source>
</evidence>
<dbReference type="SMART" id="SM00859">
    <property type="entry name" value="Semialdhyde_dh"/>
    <property type="match status" value="1"/>
</dbReference>
<proteinExistence type="inferred from homology"/>
<dbReference type="EC" id="1.2.1.38" evidence="7"/>
<keyword evidence="5 7" id="KW-0560">Oxidoreductase</keyword>